<dbReference type="CDD" id="cd06261">
    <property type="entry name" value="TM_PBP2"/>
    <property type="match status" value="1"/>
</dbReference>
<evidence type="ECO:0000256" key="2">
    <source>
        <dbReference type="ARBA" id="ARBA00022448"/>
    </source>
</evidence>
<dbReference type="PROSITE" id="PS50928">
    <property type="entry name" value="ABC_TM1"/>
    <property type="match status" value="1"/>
</dbReference>
<keyword evidence="6 7" id="KW-0472">Membrane</keyword>
<keyword evidence="3" id="KW-1003">Cell membrane</keyword>
<dbReference type="PANTHER" id="PTHR32243:SF18">
    <property type="entry name" value="INNER MEMBRANE ABC TRANSPORTER PERMEASE PROTEIN YCJP"/>
    <property type="match status" value="1"/>
</dbReference>
<evidence type="ECO:0000256" key="7">
    <source>
        <dbReference type="RuleBase" id="RU363032"/>
    </source>
</evidence>
<evidence type="ECO:0000313" key="9">
    <source>
        <dbReference type="EMBL" id="MCZ7939923.1"/>
    </source>
</evidence>
<evidence type="ECO:0000313" key="12">
    <source>
        <dbReference type="Proteomes" id="UP001151018"/>
    </source>
</evidence>
<evidence type="ECO:0000256" key="4">
    <source>
        <dbReference type="ARBA" id="ARBA00022692"/>
    </source>
</evidence>
<comment type="subcellular location">
    <subcellularLocation>
        <location evidence="1 7">Cell membrane</location>
        <topology evidence="1 7">Multi-pass membrane protein</topology>
    </subcellularLocation>
</comment>
<feature type="domain" description="ABC transmembrane type-1" evidence="8">
    <location>
        <begin position="92"/>
        <end position="284"/>
    </location>
</feature>
<dbReference type="Gene3D" id="1.10.3720.10">
    <property type="entry name" value="MetI-like"/>
    <property type="match status" value="1"/>
</dbReference>
<keyword evidence="5 7" id="KW-1133">Transmembrane helix</keyword>
<dbReference type="Proteomes" id="UP000319481">
    <property type="component" value="Unassembled WGS sequence"/>
</dbReference>
<keyword evidence="4 7" id="KW-0812">Transmembrane</keyword>
<dbReference type="AlphaFoldDB" id="A0A9X3R1C7"/>
<organism evidence="9 12">
    <name type="scientific">Agrobacterium salinitolerans</name>
    <dbReference type="NCBI Taxonomy" id="1183413"/>
    <lineage>
        <taxon>Bacteria</taxon>
        <taxon>Pseudomonadati</taxon>
        <taxon>Pseudomonadota</taxon>
        <taxon>Alphaproteobacteria</taxon>
        <taxon>Hyphomicrobiales</taxon>
        <taxon>Rhizobiaceae</taxon>
        <taxon>Rhizobium/Agrobacterium group</taxon>
        <taxon>Agrobacterium</taxon>
    </lineage>
</organism>
<dbReference type="GO" id="GO:0005886">
    <property type="term" value="C:plasma membrane"/>
    <property type="evidence" value="ECO:0007669"/>
    <property type="project" value="UniProtKB-SubCell"/>
</dbReference>
<dbReference type="GO" id="GO:0055085">
    <property type="term" value="P:transmembrane transport"/>
    <property type="evidence" value="ECO:0007669"/>
    <property type="project" value="InterPro"/>
</dbReference>
<comment type="similarity">
    <text evidence="7">Belongs to the binding-protein-dependent transport system permease family.</text>
</comment>
<name>A0A9X3R1C7_9HYPH</name>
<evidence type="ECO:0000256" key="5">
    <source>
        <dbReference type="ARBA" id="ARBA00022989"/>
    </source>
</evidence>
<dbReference type="Proteomes" id="UP001151018">
    <property type="component" value="Unassembled WGS sequence"/>
</dbReference>
<reference evidence="10 11" key="1">
    <citation type="journal article" date="2019" name="Appl. Microbiol. Biotechnol.">
        <title>Differential efficiency of wild type rhizogenic strains for rol gene transformation of plants.</title>
        <authorList>
            <person name="Desmet S."/>
            <person name="De Keyser E."/>
            <person name="Van Vaerenbergh J."/>
            <person name="Baeyen S."/>
            <person name="Van Huylenbroeck J."/>
            <person name="Geelen D."/>
            <person name="Dhooghe E."/>
        </authorList>
    </citation>
    <scope>NUCLEOTIDE SEQUENCE [LARGE SCALE GENOMIC DNA]</scope>
    <source>
        <strain evidence="10 11">GBBC3283</strain>
    </source>
</reference>
<evidence type="ECO:0000259" key="8">
    <source>
        <dbReference type="PROSITE" id="PS50928"/>
    </source>
</evidence>
<feature type="transmembrane region" description="Helical" evidence="7">
    <location>
        <begin position="204"/>
        <end position="229"/>
    </location>
</feature>
<dbReference type="SUPFAM" id="SSF161098">
    <property type="entry name" value="MetI-like"/>
    <property type="match status" value="1"/>
</dbReference>
<evidence type="ECO:0000313" key="10">
    <source>
        <dbReference type="EMBL" id="TRA84261.1"/>
    </source>
</evidence>
<feature type="transmembrane region" description="Helical" evidence="7">
    <location>
        <begin position="91"/>
        <end position="115"/>
    </location>
</feature>
<dbReference type="RefSeq" id="WP_142914079.1">
    <property type="nucleotide sequence ID" value="NZ_JAPZLN010000008.1"/>
</dbReference>
<dbReference type="GeneID" id="79865360"/>
<feature type="transmembrane region" description="Helical" evidence="7">
    <location>
        <begin position="266"/>
        <end position="289"/>
    </location>
</feature>
<gene>
    <name evidence="10" type="ORF">EXN23_23215</name>
    <name evidence="9" type="ORF">O9X88_20485</name>
</gene>
<dbReference type="PANTHER" id="PTHR32243">
    <property type="entry name" value="MALTOSE TRANSPORT SYSTEM PERMEASE-RELATED"/>
    <property type="match status" value="1"/>
</dbReference>
<protein>
    <submittedName>
        <fullName evidence="9">Carbohydrate ABC transporter permease</fullName>
    </submittedName>
</protein>
<proteinExistence type="inferred from homology"/>
<accession>A0A9X3R1C7</accession>
<evidence type="ECO:0000256" key="3">
    <source>
        <dbReference type="ARBA" id="ARBA00022475"/>
    </source>
</evidence>
<feature type="transmembrane region" description="Helical" evidence="7">
    <location>
        <begin position="26"/>
        <end position="48"/>
    </location>
</feature>
<dbReference type="EMBL" id="JAPZLR010000016">
    <property type="protein sequence ID" value="MCZ7939923.1"/>
    <property type="molecule type" value="Genomic_DNA"/>
</dbReference>
<dbReference type="InterPro" id="IPR050901">
    <property type="entry name" value="BP-dep_ABC_trans_perm"/>
</dbReference>
<evidence type="ECO:0000313" key="11">
    <source>
        <dbReference type="Proteomes" id="UP000319481"/>
    </source>
</evidence>
<sequence length="299" mass="32563">MSKDHTKNRNFPSAIFSTSGGGDRKWALIGAYLCLAIFVLIFLFPPYYMIVTSLKSNGEIASVGGNPWMINQGATLEQYTKLIRDTPFVTFFLNSIVVAVCSVAITMVVSIMAAYSLARMHFFGAGALATGIFLTYLVPGTLLFIPLFRVVAGLGLINSIWGLILIYPTFMVPFCTWLMIGYFGSIPKELDEAARIDGCNHFQLLVKVFIPVAMPGIVAAIIFAFTAAWGQFLYPTAYIYSTDQNVLTSGIMASLIRGDSYFWGELMAAGVLAAAPPIIIFVFLMDYYVSGLTSGATKG</sequence>
<evidence type="ECO:0000256" key="1">
    <source>
        <dbReference type="ARBA" id="ARBA00004651"/>
    </source>
</evidence>
<dbReference type="EMBL" id="SGNZ01000016">
    <property type="protein sequence ID" value="TRA84261.1"/>
    <property type="molecule type" value="Genomic_DNA"/>
</dbReference>
<reference evidence="10" key="2">
    <citation type="submission" date="2019-02" db="EMBL/GenBank/DDBJ databases">
        <authorList>
            <person name="Baeyen S."/>
        </authorList>
    </citation>
    <scope>NUCLEOTIDE SEQUENCE</scope>
    <source>
        <strain evidence="10">GBBC3283</strain>
    </source>
</reference>
<dbReference type="InterPro" id="IPR035906">
    <property type="entry name" value="MetI-like_sf"/>
</dbReference>
<keyword evidence="2 7" id="KW-0813">Transport</keyword>
<keyword evidence="11" id="KW-1185">Reference proteome</keyword>
<reference evidence="9" key="3">
    <citation type="submission" date="2022-12" db="EMBL/GenBank/DDBJ databases">
        <title>Draft genome sequences of 22 rhizogenic Agrobacterium biovar 1 strains, the causative agent of hairy root disease.</title>
        <authorList>
            <person name="Kim N."/>
            <person name="Vargas P."/>
            <person name="Rediers H."/>
        </authorList>
    </citation>
    <scope>NUCLEOTIDE SEQUENCE</scope>
    <source>
        <strain evidence="9">ST15.13.006</strain>
    </source>
</reference>
<feature type="transmembrane region" description="Helical" evidence="7">
    <location>
        <begin position="122"/>
        <end position="148"/>
    </location>
</feature>
<dbReference type="Pfam" id="PF00528">
    <property type="entry name" value="BPD_transp_1"/>
    <property type="match status" value="1"/>
</dbReference>
<dbReference type="InterPro" id="IPR000515">
    <property type="entry name" value="MetI-like"/>
</dbReference>
<feature type="transmembrane region" description="Helical" evidence="7">
    <location>
        <begin position="160"/>
        <end position="183"/>
    </location>
</feature>
<evidence type="ECO:0000256" key="6">
    <source>
        <dbReference type="ARBA" id="ARBA00023136"/>
    </source>
</evidence>
<comment type="caution">
    <text evidence="9">The sequence shown here is derived from an EMBL/GenBank/DDBJ whole genome shotgun (WGS) entry which is preliminary data.</text>
</comment>